<gene>
    <name evidence="1" type="ORF">SPELUC_LOCUS12456</name>
</gene>
<dbReference type="EMBL" id="CAJVPW010029499">
    <property type="protein sequence ID" value="CAG8721337.1"/>
    <property type="molecule type" value="Genomic_DNA"/>
</dbReference>
<name>A0ACA9PQY3_9GLOM</name>
<protein>
    <submittedName>
        <fullName evidence="1">7520_t:CDS:1</fullName>
    </submittedName>
</protein>
<evidence type="ECO:0000313" key="1">
    <source>
        <dbReference type="EMBL" id="CAG8721337.1"/>
    </source>
</evidence>
<organism evidence="1 2">
    <name type="scientific">Cetraspora pellucida</name>
    <dbReference type="NCBI Taxonomy" id="1433469"/>
    <lineage>
        <taxon>Eukaryota</taxon>
        <taxon>Fungi</taxon>
        <taxon>Fungi incertae sedis</taxon>
        <taxon>Mucoromycota</taxon>
        <taxon>Glomeromycotina</taxon>
        <taxon>Glomeromycetes</taxon>
        <taxon>Diversisporales</taxon>
        <taxon>Gigasporaceae</taxon>
        <taxon>Cetraspora</taxon>
    </lineage>
</organism>
<comment type="caution">
    <text evidence="1">The sequence shown here is derived from an EMBL/GenBank/DDBJ whole genome shotgun (WGS) entry which is preliminary data.</text>
</comment>
<sequence length="278" mass="30463">MTFDNLFCSVDYIGHSCIASAINTQIQTNTATISTTTLASLTISVTILPTQPTTSTTQGLYYLKIHFLSSGSVLAADQVAPNENSANVRTLPHGGLYNENNQLFDLKFPLNPIVSNSTGTFDILQNNMMLVAQNESSTAWNLISIQLPPFSPYNDSGYGKIHVKAAYPRIGSNKLAINYNEINITFQDPVSLTNGNLYIYQMSSQGDILRQIINSKICTQCQCTTRDNIVTLYVYDSTFNVPVGDKSIRDSASTGISTGLSTGLRTKYLNHNYGIQLK</sequence>
<dbReference type="Proteomes" id="UP000789366">
    <property type="component" value="Unassembled WGS sequence"/>
</dbReference>
<feature type="non-terminal residue" evidence="1">
    <location>
        <position position="278"/>
    </location>
</feature>
<accession>A0ACA9PQY3</accession>
<proteinExistence type="predicted"/>
<keyword evidence="2" id="KW-1185">Reference proteome</keyword>
<reference evidence="1" key="1">
    <citation type="submission" date="2021-06" db="EMBL/GenBank/DDBJ databases">
        <authorList>
            <person name="Kallberg Y."/>
            <person name="Tangrot J."/>
            <person name="Rosling A."/>
        </authorList>
    </citation>
    <scope>NUCLEOTIDE SEQUENCE</scope>
    <source>
        <strain evidence="1">28 12/20/2015</strain>
    </source>
</reference>
<evidence type="ECO:0000313" key="2">
    <source>
        <dbReference type="Proteomes" id="UP000789366"/>
    </source>
</evidence>